<dbReference type="EMBL" id="CDGG01000001">
    <property type="protein sequence ID" value="CEI83091.1"/>
    <property type="molecule type" value="Genomic_DNA"/>
</dbReference>
<keyword evidence="9" id="KW-0862">Zinc</keyword>
<keyword evidence="18" id="KW-1185">Reference proteome</keyword>
<dbReference type="InterPro" id="IPR018062">
    <property type="entry name" value="HTH_AraC-typ_CS"/>
</dbReference>
<organism evidence="17 18">
    <name type="scientific">Oceanobacillus oncorhynchi</name>
    <dbReference type="NCBI Taxonomy" id="545501"/>
    <lineage>
        <taxon>Bacteria</taxon>
        <taxon>Bacillati</taxon>
        <taxon>Bacillota</taxon>
        <taxon>Bacilli</taxon>
        <taxon>Bacillales</taxon>
        <taxon>Bacillaceae</taxon>
        <taxon>Oceanobacillus</taxon>
    </lineage>
</organism>
<gene>
    <name evidence="17" type="primary">adaA_4</name>
    <name evidence="17" type="ORF">BN997_02981</name>
</gene>
<dbReference type="FunFam" id="1.10.10.10:FF:000214">
    <property type="entry name" value="Methylated-DNA--protein-cysteine methyltransferase"/>
    <property type="match status" value="1"/>
</dbReference>
<keyword evidence="7" id="KW-0479">Metal-binding</keyword>
<feature type="domain" description="HTH araC/xylS-type" evidence="16">
    <location>
        <begin position="83"/>
        <end position="181"/>
    </location>
</feature>
<dbReference type="EC" id="2.1.1.63" evidence="4"/>
<dbReference type="InterPro" id="IPR014048">
    <property type="entry name" value="MethylDNA_cys_MeTrfase_DNA-bd"/>
</dbReference>
<dbReference type="GO" id="GO:0032259">
    <property type="term" value="P:methylation"/>
    <property type="evidence" value="ECO:0007669"/>
    <property type="project" value="UniProtKB-KW"/>
</dbReference>
<comment type="similarity">
    <text evidence="3">Belongs to the MGMT family.</text>
</comment>
<dbReference type="GO" id="GO:0006281">
    <property type="term" value="P:DNA repair"/>
    <property type="evidence" value="ECO:0007669"/>
    <property type="project" value="UniProtKB-KW"/>
</dbReference>
<dbReference type="Pfam" id="PF02805">
    <property type="entry name" value="Ada_Zn_binding"/>
    <property type="match status" value="1"/>
</dbReference>
<dbReference type="SUPFAM" id="SSF53155">
    <property type="entry name" value="Methylated DNA-protein cysteine methyltransferase domain"/>
    <property type="match status" value="1"/>
</dbReference>
<dbReference type="PROSITE" id="PS01124">
    <property type="entry name" value="HTH_ARAC_FAMILY_2"/>
    <property type="match status" value="1"/>
</dbReference>
<dbReference type="InterPro" id="IPR004026">
    <property type="entry name" value="Ada_DNA_repair_Zn-bd"/>
</dbReference>
<evidence type="ECO:0000259" key="16">
    <source>
        <dbReference type="PROSITE" id="PS01124"/>
    </source>
</evidence>
<dbReference type="Gene3D" id="3.40.10.10">
    <property type="entry name" value="DNA Methylphosphotriester Repair Domain"/>
    <property type="match status" value="1"/>
</dbReference>
<accession>A0A0A1MW62</accession>
<dbReference type="GO" id="GO:0043565">
    <property type="term" value="F:sequence-specific DNA binding"/>
    <property type="evidence" value="ECO:0007669"/>
    <property type="project" value="InterPro"/>
</dbReference>
<evidence type="ECO:0000256" key="5">
    <source>
        <dbReference type="ARBA" id="ARBA00022603"/>
    </source>
</evidence>
<comment type="catalytic activity">
    <reaction evidence="15">
        <text>a 6-O-methyl-2'-deoxyguanosine in DNA + L-cysteinyl-[protein] = S-methyl-L-cysteinyl-[protein] + a 2'-deoxyguanosine in DNA</text>
        <dbReference type="Rhea" id="RHEA:24000"/>
        <dbReference type="Rhea" id="RHEA-COMP:10131"/>
        <dbReference type="Rhea" id="RHEA-COMP:10132"/>
        <dbReference type="Rhea" id="RHEA-COMP:11367"/>
        <dbReference type="Rhea" id="RHEA-COMP:11368"/>
        <dbReference type="ChEBI" id="CHEBI:29950"/>
        <dbReference type="ChEBI" id="CHEBI:82612"/>
        <dbReference type="ChEBI" id="CHEBI:85445"/>
        <dbReference type="ChEBI" id="CHEBI:85448"/>
        <dbReference type="EC" id="2.1.1.63"/>
    </reaction>
</comment>
<evidence type="ECO:0000256" key="1">
    <source>
        <dbReference type="ARBA" id="ARBA00001286"/>
    </source>
</evidence>
<keyword evidence="8" id="KW-0227">DNA damage</keyword>
<keyword evidence="5" id="KW-0489">Methyltransferase</keyword>
<dbReference type="GO" id="GO:0003908">
    <property type="term" value="F:methylated-DNA-[protein]-cysteine S-methyltransferase activity"/>
    <property type="evidence" value="ECO:0007669"/>
    <property type="project" value="UniProtKB-EC"/>
</dbReference>
<evidence type="ECO:0000256" key="8">
    <source>
        <dbReference type="ARBA" id="ARBA00022763"/>
    </source>
</evidence>
<keyword evidence="12" id="KW-0010">Activator</keyword>
<evidence type="ECO:0000256" key="11">
    <source>
        <dbReference type="ARBA" id="ARBA00023125"/>
    </source>
</evidence>
<dbReference type="Pfam" id="PF01035">
    <property type="entry name" value="DNA_binding_1"/>
    <property type="match status" value="1"/>
</dbReference>
<dbReference type="PANTHER" id="PTHR10815">
    <property type="entry name" value="METHYLATED-DNA--PROTEIN-CYSTEINE METHYLTRANSFERASE"/>
    <property type="match status" value="1"/>
</dbReference>
<dbReference type="GO" id="GO:0008270">
    <property type="term" value="F:zinc ion binding"/>
    <property type="evidence" value="ECO:0007669"/>
    <property type="project" value="InterPro"/>
</dbReference>
<evidence type="ECO:0000256" key="6">
    <source>
        <dbReference type="ARBA" id="ARBA00022679"/>
    </source>
</evidence>
<protein>
    <recommendedName>
        <fullName evidence="4">methylated-DNA--[protein]-cysteine S-methyltransferase</fullName>
        <ecNumber evidence="4">2.1.1.63</ecNumber>
    </recommendedName>
</protein>
<evidence type="ECO:0000256" key="12">
    <source>
        <dbReference type="ARBA" id="ARBA00023159"/>
    </source>
</evidence>
<keyword evidence="13" id="KW-0804">Transcription</keyword>
<dbReference type="InterPro" id="IPR009057">
    <property type="entry name" value="Homeodomain-like_sf"/>
</dbReference>
<dbReference type="InterPro" id="IPR035451">
    <property type="entry name" value="Ada-like_dom_sf"/>
</dbReference>
<dbReference type="InterPro" id="IPR036217">
    <property type="entry name" value="MethylDNA_cys_MeTrfase_DNAb"/>
</dbReference>
<evidence type="ECO:0000256" key="13">
    <source>
        <dbReference type="ARBA" id="ARBA00023163"/>
    </source>
</evidence>
<dbReference type="InterPro" id="IPR001497">
    <property type="entry name" value="MethylDNA_cys_MeTrfase_AS"/>
</dbReference>
<dbReference type="PROSITE" id="PS00041">
    <property type="entry name" value="HTH_ARAC_FAMILY_1"/>
    <property type="match status" value="1"/>
</dbReference>
<evidence type="ECO:0000256" key="3">
    <source>
        <dbReference type="ARBA" id="ARBA00008711"/>
    </source>
</evidence>
<keyword evidence="14" id="KW-0234">DNA repair</keyword>
<dbReference type="InterPro" id="IPR008332">
    <property type="entry name" value="MethylG_MeTrfase_N"/>
</dbReference>
<evidence type="ECO:0000256" key="2">
    <source>
        <dbReference type="ARBA" id="ARBA00001947"/>
    </source>
</evidence>
<dbReference type="SMART" id="SM00342">
    <property type="entry name" value="HTH_ARAC"/>
    <property type="match status" value="1"/>
</dbReference>
<proteinExistence type="inferred from homology"/>
<evidence type="ECO:0000256" key="7">
    <source>
        <dbReference type="ARBA" id="ARBA00022723"/>
    </source>
</evidence>
<dbReference type="Pfam" id="PF12833">
    <property type="entry name" value="HTH_18"/>
    <property type="match status" value="1"/>
</dbReference>
<evidence type="ECO:0000313" key="17">
    <source>
        <dbReference type="EMBL" id="CEI83091.1"/>
    </source>
</evidence>
<dbReference type="Proteomes" id="UP000040453">
    <property type="component" value="Unassembled WGS sequence"/>
</dbReference>
<dbReference type="AlphaFoldDB" id="A0A0A1MW62"/>
<keyword evidence="11" id="KW-0238">DNA-binding</keyword>
<dbReference type="Gene3D" id="3.30.160.70">
    <property type="entry name" value="Methylated DNA-protein cysteine methyltransferase domain"/>
    <property type="match status" value="1"/>
</dbReference>
<evidence type="ECO:0000256" key="9">
    <source>
        <dbReference type="ARBA" id="ARBA00022833"/>
    </source>
</evidence>
<evidence type="ECO:0000256" key="15">
    <source>
        <dbReference type="ARBA" id="ARBA00049348"/>
    </source>
</evidence>
<name>A0A0A1MW62_9BACI</name>
<dbReference type="Gene3D" id="1.10.10.60">
    <property type="entry name" value="Homeodomain-like"/>
    <property type="match status" value="2"/>
</dbReference>
<dbReference type="InterPro" id="IPR036388">
    <property type="entry name" value="WH-like_DNA-bd_sf"/>
</dbReference>
<sequence length="359" mass="41081">MDTKITAEQRRAIIENDKSYDGQFFYAVKTTKIFCRPSCKSRVPNFDNVTIFKKAEDALQAGYRPCKRCKSGGSSLPDEEWVTQAENYIRENYATSLTLNELAEACHGSPYHLHRVFKRWTGITPLAYLQQIRLEKAKDCLIETDLSVKEIAHLIGITNPTRFTTLFKEKNQQTPRQFRKAYREKVSAMKHNQEETIYYGKLEHNGWSFYLAATDNGLCYVGSQNKEIDEIEAWADKKRADSELVHDEGKINCYKEQLISYLDGERKEFDLAMDLKGTAFQESVWEALQHIPYGETVSYMNIAEKIEKPKAVRAVGAAIGANPVMILVPCHRVIAKDGKLTGFRGGIPMKESLLELERR</sequence>
<dbReference type="PROSITE" id="PS00374">
    <property type="entry name" value="MGMT"/>
    <property type="match status" value="1"/>
</dbReference>
<comment type="cofactor">
    <cofactor evidence="2">
        <name>Zn(2+)</name>
        <dbReference type="ChEBI" id="CHEBI:29105"/>
    </cofactor>
</comment>
<dbReference type="PANTHER" id="PTHR10815:SF12">
    <property type="entry name" value="METHYLATED-DNA--PROTEIN-CYSTEINE METHYLTRANSFERASE, INDUCIBLE"/>
    <property type="match status" value="1"/>
</dbReference>
<dbReference type="InterPro" id="IPR018060">
    <property type="entry name" value="HTH_AraC"/>
</dbReference>
<dbReference type="SUPFAM" id="SSF57884">
    <property type="entry name" value="Ada DNA repair protein, N-terminal domain (N-Ada 10)"/>
    <property type="match status" value="1"/>
</dbReference>
<keyword evidence="6" id="KW-0808">Transferase</keyword>
<dbReference type="Pfam" id="PF02870">
    <property type="entry name" value="Methyltransf_1N"/>
    <property type="match status" value="1"/>
</dbReference>
<dbReference type="SUPFAM" id="SSF46689">
    <property type="entry name" value="Homeodomain-like"/>
    <property type="match status" value="2"/>
</dbReference>
<dbReference type="GO" id="GO:0003700">
    <property type="term" value="F:DNA-binding transcription factor activity"/>
    <property type="evidence" value="ECO:0007669"/>
    <property type="project" value="InterPro"/>
</dbReference>
<evidence type="ECO:0000313" key="18">
    <source>
        <dbReference type="Proteomes" id="UP000040453"/>
    </source>
</evidence>
<dbReference type="NCBIfam" id="TIGR00589">
    <property type="entry name" value="ogt"/>
    <property type="match status" value="1"/>
</dbReference>
<evidence type="ECO:0000256" key="4">
    <source>
        <dbReference type="ARBA" id="ARBA00011918"/>
    </source>
</evidence>
<evidence type="ECO:0000256" key="10">
    <source>
        <dbReference type="ARBA" id="ARBA00023015"/>
    </source>
</evidence>
<reference evidence="17 18" key="1">
    <citation type="submission" date="2014-11" db="EMBL/GenBank/DDBJ databases">
        <authorList>
            <person name="Urmite Genomes Urmite Genomes"/>
        </authorList>
    </citation>
    <scope>NUCLEOTIDE SEQUENCE [LARGE SCALE GENOMIC DNA]</scope>
    <source>
        <strain evidence="17 18">Oc5</strain>
    </source>
</reference>
<dbReference type="Gene3D" id="1.10.10.10">
    <property type="entry name" value="Winged helix-like DNA-binding domain superfamily/Winged helix DNA-binding domain"/>
    <property type="match status" value="1"/>
</dbReference>
<dbReference type="InterPro" id="IPR036631">
    <property type="entry name" value="MGMT_N_sf"/>
</dbReference>
<dbReference type="STRING" id="545501.BN997_02981"/>
<comment type="catalytic activity">
    <reaction evidence="1">
        <text>a 4-O-methyl-thymidine in DNA + L-cysteinyl-[protein] = a thymidine in DNA + S-methyl-L-cysteinyl-[protein]</text>
        <dbReference type="Rhea" id="RHEA:53428"/>
        <dbReference type="Rhea" id="RHEA-COMP:10131"/>
        <dbReference type="Rhea" id="RHEA-COMP:10132"/>
        <dbReference type="Rhea" id="RHEA-COMP:13555"/>
        <dbReference type="Rhea" id="RHEA-COMP:13556"/>
        <dbReference type="ChEBI" id="CHEBI:29950"/>
        <dbReference type="ChEBI" id="CHEBI:82612"/>
        <dbReference type="ChEBI" id="CHEBI:137386"/>
        <dbReference type="ChEBI" id="CHEBI:137387"/>
        <dbReference type="EC" id="2.1.1.63"/>
    </reaction>
</comment>
<dbReference type="CDD" id="cd06445">
    <property type="entry name" value="ATase"/>
    <property type="match status" value="1"/>
</dbReference>
<keyword evidence="10" id="KW-0805">Transcription regulation</keyword>
<evidence type="ECO:0000256" key="14">
    <source>
        <dbReference type="ARBA" id="ARBA00023204"/>
    </source>
</evidence>
<dbReference type="SUPFAM" id="SSF46767">
    <property type="entry name" value="Methylated DNA-protein cysteine methyltransferase, C-terminal domain"/>
    <property type="match status" value="1"/>
</dbReference>